<dbReference type="Gene3D" id="1.10.101.10">
    <property type="entry name" value="PGBD-like superfamily/PGBD"/>
    <property type="match status" value="1"/>
</dbReference>
<dbReference type="RefSeq" id="WP_184796796.1">
    <property type="nucleotide sequence ID" value="NZ_JACIIZ010000001.1"/>
</dbReference>
<dbReference type="AlphaFoldDB" id="A0A7X0ATF1"/>
<keyword evidence="2" id="KW-0732">Signal</keyword>
<evidence type="ECO:0000256" key="2">
    <source>
        <dbReference type="SAM" id="SignalP"/>
    </source>
</evidence>
<dbReference type="Proteomes" id="UP000539175">
    <property type="component" value="Unassembled WGS sequence"/>
</dbReference>
<evidence type="ECO:0000256" key="1">
    <source>
        <dbReference type="SAM" id="MobiDB-lite"/>
    </source>
</evidence>
<dbReference type="SUPFAM" id="SSF81901">
    <property type="entry name" value="HCP-like"/>
    <property type="match status" value="1"/>
</dbReference>
<dbReference type="InterPro" id="IPR050767">
    <property type="entry name" value="Sel1_AlgK"/>
</dbReference>
<dbReference type="Gene3D" id="1.25.40.10">
    <property type="entry name" value="Tetratricopeptide repeat domain"/>
    <property type="match status" value="1"/>
</dbReference>
<dbReference type="Pfam" id="PF08238">
    <property type="entry name" value="Sel1"/>
    <property type="match status" value="4"/>
</dbReference>
<dbReference type="InterPro" id="IPR036365">
    <property type="entry name" value="PGBD-like_sf"/>
</dbReference>
<proteinExistence type="predicted"/>
<dbReference type="InterPro" id="IPR006597">
    <property type="entry name" value="Sel1-like"/>
</dbReference>
<dbReference type="EMBL" id="JACIIZ010000001">
    <property type="protein sequence ID" value="MBB6249773.1"/>
    <property type="molecule type" value="Genomic_DNA"/>
</dbReference>
<feature type="region of interest" description="Disordered" evidence="1">
    <location>
        <begin position="246"/>
        <end position="273"/>
    </location>
</feature>
<sequence length="337" mass="35544">MTGPSPRLVSPMPPARPRRLFHATGLAVLLLAAHALAAPAEPPPEPKPEPPPAGAAADLRDLDARARDGDAQAQLDLADAYGDVPFDRPADMVRARAWYRLAATAQDGRIRARACVALGDLEAGGMGWPENVSAALPWYRCAADLGDAQAQFDLGLLYDEGVDVPADARQAADWYRRAADGGLVLALERLGDLYERGVGGGPDRAAAARWYEQAAARGDGDAVRALERLKRGGRSPVVVGVGLAAQPQDPATVKPAPRPVPGQPRTPPAAVGPDGLRLIQVRLRRLGYLMGPADGRMGARTANAILAYEAAHPVAWDDAAPAPDGWPSRDLLARLSR</sequence>
<keyword evidence="5" id="KW-1185">Reference proteome</keyword>
<reference evidence="4 5" key="1">
    <citation type="submission" date="2020-08" db="EMBL/GenBank/DDBJ databases">
        <title>Genomic Encyclopedia of Type Strains, Phase IV (KMG-IV): sequencing the most valuable type-strain genomes for metagenomic binning, comparative biology and taxonomic classification.</title>
        <authorList>
            <person name="Goeker M."/>
        </authorList>
    </citation>
    <scope>NUCLEOTIDE SEQUENCE [LARGE SCALE GENOMIC DNA]</scope>
    <source>
        <strain evidence="4 5">DSM 22198</strain>
    </source>
</reference>
<feature type="chain" id="PRO_5031156782" evidence="2">
    <location>
        <begin position="38"/>
        <end position="337"/>
    </location>
</feature>
<name>A0A7X0ATF1_9PROT</name>
<dbReference type="SMART" id="SM00671">
    <property type="entry name" value="SEL1"/>
    <property type="match status" value="4"/>
</dbReference>
<protein>
    <submittedName>
        <fullName evidence="4">TPR repeat protein</fullName>
    </submittedName>
</protein>
<feature type="compositionally biased region" description="Pro residues" evidence="1">
    <location>
        <begin position="256"/>
        <end position="267"/>
    </location>
</feature>
<evidence type="ECO:0000313" key="4">
    <source>
        <dbReference type="EMBL" id="MBB6249773.1"/>
    </source>
</evidence>
<dbReference type="SUPFAM" id="SSF47090">
    <property type="entry name" value="PGBD-like"/>
    <property type="match status" value="1"/>
</dbReference>
<gene>
    <name evidence="4" type="ORF">FHS74_000306</name>
</gene>
<accession>A0A7X0ATF1</accession>
<feature type="domain" description="Peptidoglycan binding-like" evidence="3">
    <location>
        <begin position="276"/>
        <end position="311"/>
    </location>
</feature>
<organism evidence="4 5">
    <name type="scientific">Nitrospirillum iridis</name>
    <dbReference type="NCBI Taxonomy" id="765888"/>
    <lineage>
        <taxon>Bacteria</taxon>
        <taxon>Pseudomonadati</taxon>
        <taxon>Pseudomonadota</taxon>
        <taxon>Alphaproteobacteria</taxon>
        <taxon>Rhodospirillales</taxon>
        <taxon>Azospirillaceae</taxon>
        <taxon>Nitrospirillum</taxon>
    </lineage>
</organism>
<dbReference type="InterPro" id="IPR002477">
    <property type="entry name" value="Peptidoglycan-bd-like"/>
</dbReference>
<evidence type="ECO:0000259" key="3">
    <source>
        <dbReference type="Pfam" id="PF01471"/>
    </source>
</evidence>
<dbReference type="PANTHER" id="PTHR11102:SF160">
    <property type="entry name" value="ERAD-ASSOCIATED E3 UBIQUITIN-PROTEIN LIGASE COMPONENT HRD3"/>
    <property type="match status" value="1"/>
</dbReference>
<dbReference type="PANTHER" id="PTHR11102">
    <property type="entry name" value="SEL-1-LIKE PROTEIN"/>
    <property type="match status" value="1"/>
</dbReference>
<feature type="signal peptide" evidence="2">
    <location>
        <begin position="1"/>
        <end position="37"/>
    </location>
</feature>
<dbReference type="InterPro" id="IPR011990">
    <property type="entry name" value="TPR-like_helical_dom_sf"/>
</dbReference>
<dbReference type="Pfam" id="PF01471">
    <property type="entry name" value="PG_binding_1"/>
    <property type="match status" value="1"/>
</dbReference>
<comment type="caution">
    <text evidence="4">The sequence shown here is derived from an EMBL/GenBank/DDBJ whole genome shotgun (WGS) entry which is preliminary data.</text>
</comment>
<evidence type="ECO:0000313" key="5">
    <source>
        <dbReference type="Proteomes" id="UP000539175"/>
    </source>
</evidence>
<dbReference type="InterPro" id="IPR036366">
    <property type="entry name" value="PGBDSf"/>
</dbReference>